<keyword evidence="5 9" id="KW-0949">S-adenosyl-L-methionine</keyword>
<dbReference type="Pfam" id="PF02390">
    <property type="entry name" value="Methyltransf_4"/>
    <property type="match status" value="1"/>
</dbReference>
<dbReference type="CDD" id="cd02440">
    <property type="entry name" value="AdoMet_MTases"/>
    <property type="match status" value="1"/>
</dbReference>
<comment type="similarity">
    <text evidence="8 9">Belongs to the class I-like SAM-binding methyltransferase superfamily. TrmB family.</text>
</comment>
<dbReference type="HAMAP" id="MF_01057">
    <property type="entry name" value="tRNA_methyltr_TrmB"/>
    <property type="match status" value="1"/>
</dbReference>
<dbReference type="FunFam" id="3.40.50.150:FF:000035">
    <property type="entry name" value="tRNA (guanine-N(7)-)-methyltransferase"/>
    <property type="match status" value="1"/>
</dbReference>
<feature type="binding site" evidence="9">
    <location>
        <position position="150"/>
    </location>
    <ligand>
        <name>S-adenosyl-L-methionine</name>
        <dbReference type="ChEBI" id="CHEBI:59789"/>
    </ligand>
</feature>
<dbReference type="EC" id="2.1.1.33" evidence="9"/>
<feature type="binding site" evidence="9">
    <location>
        <position position="75"/>
    </location>
    <ligand>
        <name>S-adenosyl-L-methionine</name>
        <dbReference type="ChEBI" id="CHEBI:59789"/>
    </ligand>
</feature>
<dbReference type="OrthoDB" id="9802090at2"/>
<evidence type="ECO:0000256" key="7">
    <source>
        <dbReference type="ARBA" id="ARBA00060552"/>
    </source>
</evidence>
<keyword evidence="3 9" id="KW-0489">Methyltransferase</keyword>
<dbReference type="InterPro" id="IPR029063">
    <property type="entry name" value="SAM-dependent_MTases_sf"/>
</dbReference>
<accession>A0A4R5U106</accession>
<dbReference type="GO" id="GO:0008176">
    <property type="term" value="F:tRNA (guanine(46)-N7)-methyltransferase activity"/>
    <property type="evidence" value="ECO:0007669"/>
    <property type="project" value="UniProtKB-UniRule"/>
</dbReference>
<comment type="pathway">
    <text evidence="7 9">tRNA modification; N(7)-methylguanine-tRNA biosynthesis.</text>
</comment>
<keyword evidence="6 9" id="KW-0819">tRNA processing</keyword>
<feature type="binding site" evidence="9">
    <location>
        <position position="127"/>
    </location>
    <ligand>
        <name>S-adenosyl-L-methionine</name>
        <dbReference type="ChEBI" id="CHEBI:59789"/>
    </ligand>
</feature>
<sequence>MTDPFSSDGAKVPPKPFTVTEGRREIRSFVLRQGRFTDAQQRAFDEQWPRYGLDYTGTVRDFDAAFGRNAPRVLEIGFGNGEALRCAAARDPARDHIGIEVHAPGVGRLLNALAADDLRNVRVYHHDAVEVLEREVADASLDEVRIYFPDPWHKKRHNKRRLVQPAFADLLVRKLRDDGRLHLATDWQDYAEHMWDVLDATKGLRNRAGARGHVPRPEWRPQTHFETRGQRLGHGVWDLLYDRTDD</sequence>
<comment type="function">
    <text evidence="2 9">Catalyzes the formation of N(7)-methylguanine at position 46 (m7G46) in tRNA.</text>
</comment>
<comment type="catalytic activity">
    <reaction evidence="1 9">
        <text>guanosine(46) in tRNA + S-adenosyl-L-methionine = N(7)-methylguanosine(46) in tRNA + S-adenosyl-L-homocysteine</text>
        <dbReference type="Rhea" id="RHEA:42708"/>
        <dbReference type="Rhea" id="RHEA-COMP:10188"/>
        <dbReference type="Rhea" id="RHEA-COMP:10189"/>
        <dbReference type="ChEBI" id="CHEBI:57856"/>
        <dbReference type="ChEBI" id="CHEBI:59789"/>
        <dbReference type="ChEBI" id="CHEBI:74269"/>
        <dbReference type="ChEBI" id="CHEBI:74480"/>
        <dbReference type="EC" id="2.1.1.33"/>
    </reaction>
</comment>
<dbReference type="EMBL" id="SMTF01000002">
    <property type="protein sequence ID" value="TDK27249.1"/>
    <property type="molecule type" value="Genomic_DNA"/>
</dbReference>
<gene>
    <name evidence="9 10" type="primary">trmB</name>
    <name evidence="10" type="ORF">E2F46_03330</name>
</gene>
<dbReference type="UniPathway" id="UPA00989"/>
<keyword evidence="11" id="KW-1185">Reference proteome</keyword>
<evidence type="ECO:0000313" key="10">
    <source>
        <dbReference type="EMBL" id="TDK27249.1"/>
    </source>
</evidence>
<evidence type="ECO:0000256" key="8">
    <source>
        <dbReference type="ARBA" id="ARBA00060767"/>
    </source>
</evidence>
<feature type="binding site" evidence="9">
    <location>
        <position position="100"/>
    </location>
    <ligand>
        <name>S-adenosyl-L-methionine</name>
        <dbReference type="ChEBI" id="CHEBI:59789"/>
    </ligand>
</feature>
<proteinExistence type="inferred from homology"/>
<feature type="region of interest" description="Interaction with RNA" evidence="9">
    <location>
        <begin position="156"/>
        <end position="161"/>
    </location>
</feature>
<organism evidence="10 11">
    <name type="scientific">Luteimonas aestuarii</name>
    <dbReference type="NCBI Taxonomy" id="453837"/>
    <lineage>
        <taxon>Bacteria</taxon>
        <taxon>Pseudomonadati</taxon>
        <taxon>Pseudomonadota</taxon>
        <taxon>Gammaproteobacteria</taxon>
        <taxon>Lysobacterales</taxon>
        <taxon>Lysobacteraceae</taxon>
        <taxon>Luteimonas</taxon>
    </lineage>
</organism>
<evidence type="ECO:0000256" key="6">
    <source>
        <dbReference type="ARBA" id="ARBA00022694"/>
    </source>
</evidence>
<dbReference type="PROSITE" id="PS51625">
    <property type="entry name" value="SAM_MT_TRMB"/>
    <property type="match status" value="1"/>
</dbReference>
<reference evidence="10 11" key="1">
    <citation type="submission" date="2019-03" db="EMBL/GenBank/DDBJ databases">
        <title>Luteimonas zhaokaii sp.nov., isolated from the rectal contents of Plateau pika in Yushu, Qinghai Province, China.</title>
        <authorList>
            <person name="Zhang G."/>
        </authorList>
    </citation>
    <scope>NUCLEOTIDE SEQUENCE [LARGE SCALE GENOMIC DNA]</scope>
    <source>
        <strain evidence="10 11">B9</strain>
    </source>
</reference>
<name>A0A4R5U106_9GAMM</name>
<comment type="caution">
    <text evidence="10">The sequence shown here is derived from an EMBL/GenBank/DDBJ whole genome shotgun (WGS) entry which is preliminary data.</text>
</comment>
<dbReference type="InterPro" id="IPR055361">
    <property type="entry name" value="tRNA_methyltr_TrmB_bact"/>
</dbReference>
<dbReference type="Gene3D" id="3.40.50.150">
    <property type="entry name" value="Vaccinia Virus protein VP39"/>
    <property type="match status" value="1"/>
</dbReference>
<dbReference type="NCBIfam" id="TIGR00091">
    <property type="entry name" value="tRNA (guanosine(46)-N7)-methyltransferase TrmB"/>
    <property type="match status" value="1"/>
</dbReference>
<evidence type="ECO:0000256" key="2">
    <source>
        <dbReference type="ARBA" id="ARBA00003015"/>
    </source>
</evidence>
<evidence type="ECO:0000313" key="11">
    <source>
        <dbReference type="Proteomes" id="UP000294796"/>
    </source>
</evidence>
<dbReference type="PANTHER" id="PTHR23417">
    <property type="entry name" value="3-DEOXY-D-MANNO-OCTULOSONIC-ACID TRANSFERASE/TRNA GUANINE-N 7 - -METHYLTRANSFERASE"/>
    <property type="match status" value="1"/>
</dbReference>
<evidence type="ECO:0000256" key="3">
    <source>
        <dbReference type="ARBA" id="ARBA00022603"/>
    </source>
</evidence>
<evidence type="ECO:0000256" key="1">
    <source>
        <dbReference type="ARBA" id="ARBA00000142"/>
    </source>
</evidence>
<evidence type="ECO:0000256" key="4">
    <source>
        <dbReference type="ARBA" id="ARBA00022679"/>
    </source>
</evidence>
<evidence type="ECO:0000256" key="5">
    <source>
        <dbReference type="ARBA" id="ARBA00022691"/>
    </source>
</evidence>
<dbReference type="Proteomes" id="UP000294796">
    <property type="component" value="Unassembled WGS sequence"/>
</dbReference>
<feature type="binding site" evidence="9">
    <location>
        <position position="154"/>
    </location>
    <ligand>
        <name>substrate</name>
    </ligand>
</feature>
<dbReference type="SUPFAM" id="SSF53335">
    <property type="entry name" value="S-adenosyl-L-methionine-dependent methyltransferases"/>
    <property type="match status" value="1"/>
</dbReference>
<protein>
    <recommendedName>
        <fullName evidence="9">tRNA (guanine-N(7)-)-methyltransferase</fullName>
        <ecNumber evidence="9">2.1.1.33</ecNumber>
    </recommendedName>
    <alternativeName>
        <fullName evidence="9">tRNA (guanine(46)-N(7))-methyltransferase</fullName>
    </alternativeName>
    <alternativeName>
        <fullName evidence="9">tRNA(m7G46)-methyltransferase</fullName>
    </alternativeName>
</protein>
<feature type="binding site" evidence="9">
    <location>
        <begin position="223"/>
        <end position="226"/>
    </location>
    <ligand>
        <name>substrate</name>
    </ligand>
</feature>
<dbReference type="RefSeq" id="WP_133320749.1">
    <property type="nucleotide sequence ID" value="NZ_SMTF01000002.1"/>
</dbReference>
<dbReference type="PANTHER" id="PTHR23417:SF14">
    <property type="entry name" value="PENTACOTRIPEPTIDE-REPEAT REGION OF PRORP DOMAIN-CONTAINING PROTEIN"/>
    <property type="match status" value="1"/>
</dbReference>
<dbReference type="AlphaFoldDB" id="A0A4R5U106"/>
<evidence type="ECO:0000256" key="9">
    <source>
        <dbReference type="HAMAP-Rule" id="MF_01057"/>
    </source>
</evidence>
<keyword evidence="4 9" id="KW-0808">Transferase</keyword>
<dbReference type="GO" id="GO:0043527">
    <property type="term" value="C:tRNA methyltransferase complex"/>
    <property type="evidence" value="ECO:0007669"/>
    <property type="project" value="TreeGrafter"/>
</dbReference>
<feature type="binding site" evidence="9">
    <location>
        <position position="186"/>
    </location>
    <ligand>
        <name>substrate</name>
    </ligand>
</feature>
<dbReference type="InterPro" id="IPR003358">
    <property type="entry name" value="tRNA_(Gua-N-7)_MeTrfase_Trmb"/>
</dbReference>